<evidence type="ECO:0000313" key="2">
    <source>
        <dbReference type="EMBL" id="KAJ7757777.1"/>
    </source>
</evidence>
<dbReference type="EMBL" id="JARJLG010000057">
    <property type="protein sequence ID" value="KAJ7757777.1"/>
    <property type="molecule type" value="Genomic_DNA"/>
</dbReference>
<keyword evidence="1" id="KW-0812">Transmembrane</keyword>
<dbReference type="AlphaFoldDB" id="A0AAD7J7I2"/>
<evidence type="ECO:0000256" key="1">
    <source>
        <dbReference type="SAM" id="Phobius"/>
    </source>
</evidence>
<comment type="caution">
    <text evidence="2">The sequence shown here is derived from an EMBL/GenBank/DDBJ whole genome shotgun (WGS) entry which is preliminary data.</text>
</comment>
<name>A0AAD7J7I2_9AGAR</name>
<dbReference type="Proteomes" id="UP001215280">
    <property type="component" value="Unassembled WGS sequence"/>
</dbReference>
<accession>A0AAD7J7I2</accession>
<keyword evidence="1" id="KW-0472">Membrane</keyword>
<evidence type="ECO:0000313" key="3">
    <source>
        <dbReference type="Proteomes" id="UP001215280"/>
    </source>
</evidence>
<sequence length="282" mass="30796">MTQPGFEPGPPADSRLNLQRYTCATGLLTPGSLPGKSVPDDCETVATAHMCYWVSYNVWTSEKIVFTTAFFAAFAALLPIIIFCLSYWCLVFCVSFQSQKVFHTTTQSPSPESNRDRLQNISAEEPQVSQVHTICYWVSYTLCPSEPIHERALILFLPKCGARTPHLPYKVSVPEVGVGVGLGNQNRRASLVLYPTAWGPREWKHHAVGPAASVKGGLRGSPPQTGRKGVHTIAFFGGDSGGGQGGFQMCLRYIPLHHKDLGRVEARDGAVLHGDWAVENGL</sequence>
<reference evidence="2" key="1">
    <citation type="submission" date="2023-03" db="EMBL/GenBank/DDBJ databases">
        <title>Massive genome expansion in bonnet fungi (Mycena s.s.) driven by repeated elements and novel gene families across ecological guilds.</title>
        <authorList>
            <consortium name="Lawrence Berkeley National Laboratory"/>
            <person name="Harder C.B."/>
            <person name="Miyauchi S."/>
            <person name="Viragh M."/>
            <person name="Kuo A."/>
            <person name="Thoen E."/>
            <person name="Andreopoulos B."/>
            <person name="Lu D."/>
            <person name="Skrede I."/>
            <person name="Drula E."/>
            <person name="Henrissat B."/>
            <person name="Morin E."/>
            <person name="Kohler A."/>
            <person name="Barry K."/>
            <person name="LaButti K."/>
            <person name="Morin E."/>
            <person name="Salamov A."/>
            <person name="Lipzen A."/>
            <person name="Mereny Z."/>
            <person name="Hegedus B."/>
            <person name="Baldrian P."/>
            <person name="Stursova M."/>
            <person name="Weitz H."/>
            <person name="Taylor A."/>
            <person name="Grigoriev I.V."/>
            <person name="Nagy L.G."/>
            <person name="Martin F."/>
            <person name="Kauserud H."/>
        </authorList>
    </citation>
    <scope>NUCLEOTIDE SEQUENCE</scope>
    <source>
        <strain evidence="2">CBHHK188m</strain>
    </source>
</reference>
<proteinExistence type="predicted"/>
<protein>
    <submittedName>
        <fullName evidence="2">Uncharacterized protein</fullName>
    </submittedName>
</protein>
<gene>
    <name evidence="2" type="ORF">DFH07DRAFT_772769</name>
</gene>
<feature type="transmembrane region" description="Helical" evidence="1">
    <location>
        <begin position="64"/>
        <end position="90"/>
    </location>
</feature>
<keyword evidence="3" id="KW-1185">Reference proteome</keyword>
<keyword evidence="1" id="KW-1133">Transmembrane helix</keyword>
<organism evidence="2 3">
    <name type="scientific">Mycena maculata</name>
    <dbReference type="NCBI Taxonomy" id="230809"/>
    <lineage>
        <taxon>Eukaryota</taxon>
        <taxon>Fungi</taxon>
        <taxon>Dikarya</taxon>
        <taxon>Basidiomycota</taxon>
        <taxon>Agaricomycotina</taxon>
        <taxon>Agaricomycetes</taxon>
        <taxon>Agaricomycetidae</taxon>
        <taxon>Agaricales</taxon>
        <taxon>Marasmiineae</taxon>
        <taxon>Mycenaceae</taxon>
        <taxon>Mycena</taxon>
    </lineage>
</organism>